<evidence type="ECO:0000256" key="1">
    <source>
        <dbReference type="SAM" id="MobiDB-lite"/>
    </source>
</evidence>
<feature type="region of interest" description="Disordered" evidence="1">
    <location>
        <begin position="146"/>
        <end position="183"/>
    </location>
</feature>
<feature type="region of interest" description="Disordered" evidence="1">
    <location>
        <begin position="304"/>
        <end position="365"/>
    </location>
</feature>
<evidence type="ECO:0000313" key="2">
    <source>
        <dbReference type="EMBL" id="KAJ8447261.1"/>
    </source>
</evidence>
<dbReference type="Proteomes" id="UP001153076">
    <property type="component" value="Unassembled WGS sequence"/>
</dbReference>
<comment type="caution">
    <text evidence="2">The sequence shown here is derived from an EMBL/GenBank/DDBJ whole genome shotgun (WGS) entry which is preliminary data.</text>
</comment>
<name>A0A9Q1KR06_9CARY</name>
<gene>
    <name evidence="2" type="ORF">Cgig2_013038</name>
</gene>
<feature type="compositionally biased region" description="Low complexity" evidence="1">
    <location>
        <begin position="196"/>
        <end position="228"/>
    </location>
</feature>
<feature type="compositionally biased region" description="Polar residues" evidence="1">
    <location>
        <begin position="230"/>
        <end position="241"/>
    </location>
</feature>
<proteinExistence type="predicted"/>
<protein>
    <submittedName>
        <fullName evidence="2">Uncharacterized protein</fullName>
    </submittedName>
</protein>
<keyword evidence="3" id="KW-1185">Reference proteome</keyword>
<feature type="compositionally biased region" description="Acidic residues" evidence="1">
    <location>
        <begin position="330"/>
        <end position="357"/>
    </location>
</feature>
<reference evidence="2" key="1">
    <citation type="submission" date="2022-04" db="EMBL/GenBank/DDBJ databases">
        <title>Carnegiea gigantea Genome sequencing and assembly v2.</title>
        <authorList>
            <person name="Copetti D."/>
            <person name="Sanderson M.J."/>
            <person name="Burquez A."/>
            <person name="Wojciechowski M.F."/>
        </authorList>
    </citation>
    <scope>NUCLEOTIDE SEQUENCE</scope>
    <source>
        <strain evidence="2">SGP5-SGP5p</strain>
        <tissue evidence="2">Aerial part</tissue>
    </source>
</reference>
<feature type="region of interest" description="Disordered" evidence="1">
    <location>
        <begin position="196"/>
        <end position="260"/>
    </location>
</feature>
<accession>A0A9Q1KR06</accession>
<evidence type="ECO:0000313" key="3">
    <source>
        <dbReference type="Proteomes" id="UP001153076"/>
    </source>
</evidence>
<sequence>MKKNVAIPLYIIEIPEASSLQKVVQSLDRLNKAKQRGQEQGSTQNQPDISIDKYQSINLFRDVRSSAMENGVKLPKFPRFRWHPPGRENQSLANHWGKIKKIIVIPLYIIEIPEASSLQKVVQSLDSKAGAWIDNLIVTHSTEKVIPSENSSKCQPKVTANRPNKLPIRRPRPRAAKQPITLLQIDQASHYTSTKSKSKYLLKSTPSPISTPTAKSPSPASPSKKVASQPVESPTSQTAYALSSPRRHVTRSQIAQENQPGEDFDLEIVRVDLEGLHDFDVHSLCQPQIGVFDVFDSDVEENLGQADDEDSNHDDSKDSDFREWQLGGSEESDSLSLDEDNDLEAENESLDDIDLENDTQLRSHE</sequence>
<feature type="compositionally biased region" description="Basic and acidic residues" evidence="1">
    <location>
        <begin position="313"/>
        <end position="323"/>
    </location>
</feature>
<dbReference type="AlphaFoldDB" id="A0A9Q1KR06"/>
<organism evidence="2 3">
    <name type="scientific">Carnegiea gigantea</name>
    <dbReference type="NCBI Taxonomy" id="171969"/>
    <lineage>
        <taxon>Eukaryota</taxon>
        <taxon>Viridiplantae</taxon>
        <taxon>Streptophyta</taxon>
        <taxon>Embryophyta</taxon>
        <taxon>Tracheophyta</taxon>
        <taxon>Spermatophyta</taxon>
        <taxon>Magnoliopsida</taxon>
        <taxon>eudicotyledons</taxon>
        <taxon>Gunneridae</taxon>
        <taxon>Pentapetalae</taxon>
        <taxon>Caryophyllales</taxon>
        <taxon>Cactineae</taxon>
        <taxon>Cactaceae</taxon>
        <taxon>Cactoideae</taxon>
        <taxon>Echinocereeae</taxon>
        <taxon>Carnegiea</taxon>
    </lineage>
</organism>
<dbReference type="EMBL" id="JAKOGI010000039">
    <property type="protein sequence ID" value="KAJ8447261.1"/>
    <property type="molecule type" value="Genomic_DNA"/>
</dbReference>